<keyword evidence="3" id="KW-0378">Hydrolase</keyword>
<comment type="caution">
    <text evidence="7">The sequence shown here is derived from an EMBL/GenBank/DDBJ whole genome shotgun (WGS) entry which is preliminary data.</text>
</comment>
<dbReference type="GO" id="GO:0005634">
    <property type="term" value="C:nucleus"/>
    <property type="evidence" value="ECO:0007669"/>
    <property type="project" value="InterPro"/>
</dbReference>
<organism evidence="7 8">
    <name type="scientific">Friedmanniomyces simplex</name>
    <dbReference type="NCBI Taxonomy" id="329884"/>
    <lineage>
        <taxon>Eukaryota</taxon>
        <taxon>Fungi</taxon>
        <taxon>Dikarya</taxon>
        <taxon>Ascomycota</taxon>
        <taxon>Pezizomycotina</taxon>
        <taxon>Dothideomycetes</taxon>
        <taxon>Dothideomycetidae</taxon>
        <taxon>Mycosphaerellales</taxon>
        <taxon>Teratosphaeriaceae</taxon>
        <taxon>Friedmanniomyces</taxon>
    </lineage>
</organism>
<dbReference type="GO" id="GO:0005737">
    <property type="term" value="C:cytoplasm"/>
    <property type="evidence" value="ECO:0007669"/>
    <property type="project" value="TreeGrafter"/>
</dbReference>
<proteinExistence type="predicted"/>
<dbReference type="InterPro" id="IPR030397">
    <property type="entry name" value="SEPARIN_core_dom"/>
</dbReference>
<evidence type="ECO:0000256" key="1">
    <source>
        <dbReference type="ARBA" id="ARBA00000451"/>
    </source>
</evidence>
<evidence type="ECO:0000256" key="4">
    <source>
        <dbReference type="ARBA" id="ARBA00022829"/>
    </source>
</evidence>
<dbReference type="GO" id="GO:0006508">
    <property type="term" value="P:proteolysis"/>
    <property type="evidence" value="ECO:0007669"/>
    <property type="project" value="InterPro"/>
</dbReference>
<dbReference type="PROSITE" id="PS51700">
    <property type="entry name" value="SEPARIN"/>
    <property type="match status" value="1"/>
</dbReference>
<feature type="region of interest" description="Disordered" evidence="5">
    <location>
        <begin position="1477"/>
        <end position="1537"/>
    </location>
</feature>
<keyword evidence="8" id="KW-1185">Reference proteome</keyword>
<evidence type="ECO:0000256" key="3">
    <source>
        <dbReference type="ARBA" id="ARBA00022801"/>
    </source>
</evidence>
<reference evidence="7 8" key="1">
    <citation type="submission" date="2017-03" db="EMBL/GenBank/DDBJ databases">
        <title>Genomes of endolithic fungi from Antarctica.</title>
        <authorList>
            <person name="Coleine C."/>
            <person name="Masonjones S."/>
            <person name="Stajich J.E."/>
        </authorList>
    </citation>
    <scope>NUCLEOTIDE SEQUENCE [LARGE SCALE GENOMIC DNA]</scope>
    <source>
        <strain evidence="7 8">CCFEE 5184</strain>
    </source>
</reference>
<dbReference type="PANTHER" id="PTHR12792">
    <property type="entry name" value="EXTRA SPINDLE POLES 1-RELATED"/>
    <property type="match status" value="1"/>
</dbReference>
<gene>
    <name evidence="7" type="ORF">B0A55_01541</name>
</gene>
<dbReference type="GO" id="GO:0004197">
    <property type="term" value="F:cysteine-type endopeptidase activity"/>
    <property type="evidence" value="ECO:0007669"/>
    <property type="project" value="InterPro"/>
</dbReference>
<evidence type="ECO:0000256" key="2">
    <source>
        <dbReference type="ARBA" id="ARBA00012489"/>
    </source>
</evidence>
<dbReference type="GO" id="GO:0051307">
    <property type="term" value="P:meiotic chromosome separation"/>
    <property type="evidence" value="ECO:0007669"/>
    <property type="project" value="TreeGrafter"/>
</dbReference>
<feature type="compositionally biased region" description="Basic and acidic residues" evidence="5">
    <location>
        <begin position="1527"/>
        <end position="1537"/>
    </location>
</feature>
<dbReference type="EC" id="3.4.22.49" evidence="2"/>
<accession>A0A4U0XYP4</accession>
<feature type="compositionally biased region" description="Low complexity" evidence="5">
    <location>
        <begin position="1510"/>
        <end position="1520"/>
    </location>
</feature>
<dbReference type="GO" id="GO:0044732">
    <property type="term" value="C:mitotic spindle pole body"/>
    <property type="evidence" value="ECO:0007669"/>
    <property type="project" value="TreeGrafter"/>
</dbReference>
<dbReference type="STRING" id="329884.A0A4U0XYP4"/>
<dbReference type="EMBL" id="NAJQ01000020">
    <property type="protein sequence ID" value="TKA82960.1"/>
    <property type="molecule type" value="Genomic_DNA"/>
</dbReference>
<evidence type="ECO:0000313" key="7">
    <source>
        <dbReference type="EMBL" id="TKA82960.1"/>
    </source>
</evidence>
<dbReference type="GO" id="GO:0072686">
    <property type="term" value="C:mitotic spindle"/>
    <property type="evidence" value="ECO:0007669"/>
    <property type="project" value="TreeGrafter"/>
</dbReference>
<dbReference type="OrthoDB" id="10255632at2759"/>
<name>A0A4U0XYP4_9PEZI</name>
<feature type="domain" description="Peptidase C50" evidence="6">
    <location>
        <begin position="1308"/>
        <end position="1409"/>
    </location>
</feature>
<dbReference type="InterPro" id="IPR005314">
    <property type="entry name" value="Peptidase_C50"/>
</dbReference>
<dbReference type="Proteomes" id="UP000309340">
    <property type="component" value="Unassembled WGS sequence"/>
</dbReference>
<protein>
    <recommendedName>
        <fullName evidence="2">separase</fullName>
        <ecNumber evidence="2">3.4.22.49</ecNumber>
    </recommendedName>
</protein>
<keyword evidence="4" id="KW-0159">Chromosome partition</keyword>
<evidence type="ECO:0000256" key="5">
    <source>
        <dbReference type="SAM" id="MobiDB-lite"/>
    </source>
</evidence>
<dbReference type="PANTHER" id="PTHR12792:SF0">
    <property type="entry name" value="SEPARIN"/>
    <property type="match status" value="1"/>
</dbReference>
<dbReference type="Gene3D" id="1.25.40.10">
    <property type="entry name" value="Tetratricopeptide repeat domain"/>
    <property type="match status" value="1"/>
</dbReference>
<dbReference type="InterPro" id="IPR011990">
    <property type="entry name" value="TPR-like_helical_dom_sf"/>
</dbReference>
<dbReference type="Pfam" id="PF03568">
    <property type="entry name" value="Separin_C"/>
    <property type="match status" value="1"/>
</dbReference>
<comment type="catalytic activity">
    <reaction evidence="1">
        <text>All bonds known to be hydrolyzed by this endopeptidase have arginine in P1 and an acidic residue in P4. P6 is often occupied by an acidic residue or by a hydroxy-amino-acid residue, the phosphorylation of which enhances cleavage.</text>
        <dbReference type="EC" id="3.4.22.49"/>
    </reaction>
</comment>
<evidence type="ECO:0000259" key="6">
    <source>
        <dbReference type="PROSITE" id="PS51700"/>
    </source>
</evidence>
<evidence type="ECO:0000313" key="8">
    <source>
        <dbReference type="Proteomes" id="UP000309340"/>
    </source>
</evidence>
<sequence>MLALAGRLVALGLDAMAVKELRVLKHRLQSSVLAREAVELSGKVTKTAMAEDPQRETLASLLEFQNTFGNDPEAIGLVISHQLLVLKIIAGSRKPAVIEAALEHLRPEQSGSPAFLMIQQAAAPGGSAKSAKQLELLAQTLLGLCPSTSASSDATAMDPLLSPSPAAVFELQVLPLKFRQIWWKLADHRTNVDRELVEPFSRTLVTFVRRLGSAHRDARAYDLAGELYKLLDLGSVRCRLEFNFEVCKSLAALAEGCGEIGQAALWTEQMASACDSLEPRHARKTACLVKSYTLAASMKPSRDADDATASACSTILQCLREQPSGHIADYDFLLCEVVRLAQSQRTRHTGDFPAVVYLAAGFAQRYARSYPGRHTRSIQAVIQAALRHSKTSDEMQQWVTQDAVQVYIHSGTLQAVAGSAARMSMTESWLSSTDAVALDKILQALVVRYLRRSLGDASAVPLDDETLPAGQRGALLEKQLRHAFDLTSRSKYRPALQKLIPDVLSRLEKTYTLANYPLRRARIATVALCLRESHPALLQPPAAKIWLDNPNIADGVLGEDAELGRLLPDITAGWTVARAFYDGKPTIASLEPSLLAWQHIIDTSTSRVELCEQVYDTAATLVQLAAIAMYLGVLGSDGDRLRVLRLSLQMARLSGCGTDQECMHAIDLSRQCLEMGYSEKAGVLLAGCRAVTADDCISTLTKLQLRIACVEYHVAIDQLERAYTELEQAKGLRATEQPESVARHERRAYELLHARAWLVKSRLAVRNSIPGDALAAAKRAVRLLNATWAAIEHAIEGGDSGSLALADVPDPGEPEMNALSSGISKLQIAPKELPGSKTSVATSNKGASFWAVVPLCCNAMLHLSDMYAHHGLFAEANYYSERAVSIAESVQAKILLVRVQSHRCRLMTVADRLEDAELCLTRSEEGGLAGLSVARVEFYSARAALRVKEESFEEALDAYRQAVEIIDKLKAEGLCEGTVMTADKKHPEALSPFTWPSSEQALPLPAMSAHHFQQQYVDVLPAKWTAVSVCLNDDCSELYVARYRSGQSPLILRLPFSRHKPEGSDEEAFDYHTGKTELQDIIQVSNYSCHNSGSVEGKGAKSNWWAEREALDRRLHELLVNIENIWFGGFKGVFSQQARQPELLARFRKSFDDILTRYLPSRQNSKGRGKPLALDSKVLKLFIGLGSDQDGIVDLDEPLADLLYFVVDMLQFAGEHNAYDEIDFDGIAVDVLDALRSYHEACPEQGEDARHLILILDKRLQAFPWESLPCLEGASVSRVNSMLGLRERILAMRGQQNSPFDGCHEVSRKSGTYILNPSGDLASTQTTLSPALESLALEQGAKWKSMVQRTPDEEEFRTALTDSSMLLYFGHGAGSQYIRPRSIRKLDSCSDVVWLMGCSSGAVTEYGELEPSAVPFAYLMAGSNADADTDVEKAEIQAATNRKCMAVVATLWDVTDKDIDRFSLAMGEEWGLWPASEASKIPAKTPRKRERLVAPSTPQQVPKTPKARKTPAPVAKTPARSRSRSQPGRDDGKKRSLVEAVARSRDACYLRYLNGAAPVVYGVPVYLDD</sequence>